<accession>A0A418WPU5</accession>
<comment type="caution">
    <text evidence="2">The sequence shown here is derived from an EMBL/GenBank/DDBJ whole genome shotgun (WGS) entry which is preliminary data.</text>
</comment>
<sequence>MTRRREFMASSTVHRGSARALPEKVGTGFSVGKRSRYWIESLSCPARRFRLVGKGSRRAAMISRRNMLIAGAAAAGAALLPRGVSAATGGFASSRLSVVVRGQGPDVILIPGLTASRDMWSGTVAALPGYRYHLIQLAGFAGDPARGNASGPVVTPVAQEIVRYIIANELKAPTVVGHSMGGLIALMIAARWPTRIGRTMVVDMLPAPAAGLGMSVAGLRPLVDGLRDSLTRTPEGRRTLDSLIGMFGPPDQGARKSDSGLVARAMHDIAVTDLTPELPRITTPLVVLYATVPGAQLDMAAVENAYRSGYAAAKRARLTRIAGSGHMIMLDQPQRFRTELKAFLPAAR</sequence>
<dbReference type="AlphaFoldDB" id="A0A418WPU5"/>
<dbReference type="InterPro" id="IPR029058">
    <property type="entry name" value="AB_hydrolase_fold"/>
</dbReference>
<dbReference type="Gene3D" id="3.40.50.1820">
    <property type="entry name" value="alpha/beta hydrolase"/>
    <property type="match status" value="1"/>
</dbReference>
<dbReference type="Proteomes" id="UP000286100">
    <property type="component" value="Unassembled WGS sequence"/>
</dbReference>
<dbReference type="Pfam" id="PF12697">
    <property type="entry name" value="Abhydrolase_6"/>
    <property type="match status" value="1"/>
</dbReference>
<keyword evidence="2" id="KW-0378">Hydrolase</keyword>
<organism evidence="2 3">
    <name type="scientific">Sphingomonas cavernae</name>
    <dbReference type="NCBI Taxonomy" id="2320861"/>
    <lineage>
        <taxon>Bacteria</taxon>
        <taxon>Pseudomonadati</taxon>
        <taxon>Pseudomonadota</taxon>
        <taxon>Alphaproteobacteria</taxon>
        <taxon>Sphingomonadales</taxon>
        <taxon>Sphingomonadaceae</taxon>
        <taxon>Sphingomonas</taxon>
    </lineage>
</organism>
<dbReference type="InterPro" id="IPR050266">
    <property type="entry name" value="AB_hydrolase_sf"/>
</dbReference>
<evidence type="ECO:0000313" key="2">
    <source>
        <dbReference type="EMBL" id="RJF93255.1"/>
    </source>
</evidence>
<dbReference type="GO" id="GO:0016787">
    <property type="term" value="F:hydrolase activity"/>
    <property type="evidence" value="ECO:0007669"/>
    <property type="project" value="UniProtKB-KW"/>
</dbReference>
<protein>
    <submittedName>
        <fullName evidence="2">Alpha/beta hydrolase</fullName>
    </submittedName>
</protein>
<evidence type="ECO:0000313" key="3">
    <source>
        <dbReference type="Proteomes" id="UP000286100"/>
    </source>
</evidence>
<dbReference type="PANTHER" id="PTHR43798:SF33">
    <property type="entry name" value="HYDROLASE, PUTATIVE (AFU_ORTHOLOGUE AFUA_2G14860)-RELATED"/>
    <property type="match status" value="1"/>
</dbReference>
<feature type="domain" description="AB hydrolase-1" evidence="1">
    <location>
        <begin position="107"/>
        <end position="336"/>
    </location>
</feature>
<dbReference type="EMBL" id="QYUM01000002">
    <property type="protein sequence ID" value="RJF93255.1"/>
    <property type="molecule type" value="Genomic_DNA"/>
</dbReference>
<keyword evidence="3" id="KW-1185">Reference proteome</keyword>
<dbReference type="SUPFAM" id="SSF53474">
    <property type="entry name" value="alpha/beta-Hydrolases"/>
    <property type="match status" value="1"/>
</dbReference>
<gene>
    <name evidence="2" type="ORF">D3876_02560</name>
</gene>
<dbReference type="PANTHER" id="PTHR43798">
    <property type="entry name" value="MONOACYLGLYCEROL LIPASE"/>
    <property type="match status" value="1"/>
</dbReference>
<dbReference type="GO" id="GO:0016020">
    <property type="term" value="C:membrane"/>
    <property type="evidence" value="ECO:0007669"/>
    <property type="project" value="TreeGrafter"/>
</dbReference>
<dbReference type="InterPro" id="IPR000073">
    <property type="entry name" value="AB_hydrolase_1"/>
</dbReference>
<reference evidence="2 3" key="1">
    <citation type="submission" date="2018-09" db="EMBL/GenBank/DDBJ databases">
        <authorList>
            <person name="Zhu H."/>
        </authorList>
    </citation>
    <scope>NUCLEOTIDE SEQUENCE [LARGE SCALE GENOMIC DNA]</scope>
    <source>
        <strain evidence="2 3">K2R01-6</strain>
    </source>
</reference>
<name>A0A418WPU5_9SPHN</name>
<evidence type="ECO:0000259" key="1">
    <source>
        <dbReference type="Pfam" id="PF12697"/>
    </source>
</evidence>
<proteinExistence type="predicted"/>